<organism evidence="1 2">
    <name type="scientific">Strongyloides venezuelensis</name>
    <name type="common">Threadworm</name>
    <dbReference type="NCBI Taxonomy" id="75913"/>
    <lineage>
        <taxon>Eukaryota</taxon>
        <taxon>Metazoa</taxon>
        <taxon>Ecdysozoa</taxon>
        <taxon>Nematoda</taxon>
        <taxon>Chromadorea</taxon>
        <taxon>Rhabditida</taxon>
        <taxon>Tylenchina</taxon>
        <taxon>Panagrolaimomorpha</taxon>
        <taxon>Strongyloidoidea</taxon>
        <taxon>Strongyloididae</taxon>
        <taxon>Strongyloides</taxon>
    </lineage>
</organism>
<accession>A0A0K0FIY0</accession>
<dbReference type="WBParaSite" id="SVE_0885200.1">
    <property type="protein sequence ID" value="SVE_0885200.1"/>
    <property type="gene ID" value="SVE_0885200"/>
</dbReference>
<reference evidence="1" key="1">
    <citation type="submission" date="2014-07" db="EMBL/GenBank/DDBJ databases">
        <authorList>
            <person name="Martin A.A"/>
            <person name="De Silva N."/>
        </authorList>
    </citation>
    <scope>NUCLEOTIDE SEQUENCE</scope>
</reference>
<dbReference type="AlphaFoldDB" id="A0A0K0FIY0"/>
<reference evidence="2" key="2">
    <citation type="submission" date="2015-08" db="UniProtKB">
        <authorList>
            <consortium name="WormBaseParasite"/>
        </authorList>
    </citation>
    <scope>IDENTIFICATION</scope>
</reference>
<protein>
    <submittedName>
        <fullName evidence="2">Uncharacterized protein</fullName>
    </submittedName>
</protein>
<dbReference type="Proteomes" id="UP000035680">
    <property type="component" value="Unassembled WGS sequence"/>
</dbReference>
<proteinExistence type="predicted"/>
<sequence length="69" mass="8196">MIFINLFDFWYVFSKLTLLLITTDIVRGLSKIVANVSYFFLYLYNNFFANSTKKLAAIMYLFMDNVVKM</sequence>
<keyword evidence="1" id="KW-1185">Reference proteome</keyword>
<evidence type="ECO:0000313" key="1">
    <source>
        <dbReference type="Proteomes" id="UP000035680"/>
    </source>
</evidence>
<evidence type="ECO:0000313" key="2">
    <source>
        <dbReference type="WBParaSite" id="SVE_0885200.1"/>
    </source>
</evidence>
<name>A0A0K0FIY0_STRVS</name>